<evidence type="ECO:0000313" key="2">
    <source>
        <dbReference type="RefSeq" id="XP_075084985.1"/>
    </source>
</evidence>
<accession>A0AC58SJ41</accession>
<protein>
    <submittedName>
        <fullName evidence="2">LRR receptor-like serine/threonine-protein kinase At3g47570</fullName>
    </submittedName>
</protein>
<sequence length="199" mass="21829">MNIAIDVACALEYLHNYSHESIVHCDLKPSNVLLDDELVGHVSDFGLAKFLPTAGSNEFSRPQTSSSTLRGSIGYTAPEYGIGSKVSSSGDIFSFGIQMFTGKRPTDGMFRDGLDLHNVVLAAFPHRLLEILDPLLLESNEMKRDKFEERVNSVLGVGLICSAELARNRMNIADVVAELQSIRNGISGTSRTRPLDRNM</sequence>
<name>A0AC58SJ41_TOBAC</name>
<dbReference type="RefSeq" id="XP_075084985.1">
    <property type="nucleotide sequence ID" value="XM_075228884.1"/>
</dbReference>
<organism evidence="1 2">
    <name type="scientific">Nicotiana tabacum</name>
    <name type="common">Common tobacco</name>
    <dbReference type="NCBI Taxonomy" id="4097"/>
    <lineage>
        <taxon>Eukaryota</taxon>
        <taxon>Viridiplantae</taxon>
        <taxon>Streptophyta</taxon>
        <taxon>Embryophyta</taxon>
        <taxon>Tracheophyta</taxon>
        <taxon>Spermatophyta</taxon>
        <taxon>Magnoliopsida</taxon>
        <taxon>eudicotyledons</taxon>
        <taxon>Gunneridae</taxon>
        <taxon>Pentapetalae</taxon>
        <taxon>asterids</taxon>
        <taxon>lamiids</taxon>
        <taxon>Solanales</taxon>
        <taxon>Solanaceae</taxon>
        <taxon>Nicotianoideae</taxon>
        <taxon>Nicotianeae</taxon>
        <taxon>Nicotiana</taxon>
    </lineage>
</organism>
<reference evidence="1" key="1">
    <citation type="journal article" date="2014" name="Nat. Commun.">
        <title>The tobacco genome sequence and its comparison with those of tomato and potato.</title>
        <authorList>
            <person name="Sierro N."/>
            <person name="Battey J.N."/>
            <person name="Ouadi S."/>
            <person name="Bakaher N."/>
            <person name="Bovet L."/>
            <person name="Willig A."/>
            <person name="Goepfert S."/>
            <person name="Peitsch M.C."/>
            <person name="Ivanov N.V."/>
        </authorList>
    </citation>
    <scope>NUCLEOTIDE SEQUENCE [LARGE SCALE GENOMIC DNA]</scope>
</reference>
<keyword evidence="1" id="KW-1185">Reference proteome</keyword>
<evidence type="ECO:0000313" key="1">
    <source>
        <dbReference type="Proteomes" id="UP000790787"/>
    </source>
</evidence>
<reference evidence="2" key="2">
    <citation type="submission" date="2025-08" db="UniProtKB">
        <authorList>
            <consortium name="RefSeq"/>
        </authorList>
    </citation>
    <scope>IDENTIFICATION</scope>
    <source>
        <tissue evidence="2">Leaf</tissue>
    </source>
</reference>
<gene>
    <name evidence="2" type="primary">LOC142168228</name>
</gene>
<proteinExistence type="predicted"/>
<dbReference type="Proteomes" id="UP000790787">
    <property type="component" value="Chromosome 13"/>
</dbReference>